<comment type="subcellular location">
    <subcellularLocation>
        <location evidence="1">Cell envelope</location>
    </subcellularLocation>
</comment>
<dbReference type="RefSeq" id="WP_092039587.1">
    <property type="nucleotide sequence ID" value="NZ_FOOK01000024.1"/>
</dbReference>
<keyword evidence="3" id="KW-0186">Copper</keyword>
<dbReference type="GO" id="GO:0005507">
    <property type="term" value="F:copper ion binding"/>
    <property type="evidence" value="ECO:0007669"/>
    <property type="project" value="InterPro"/>
</dbReference>
<dbReference type="STRING" id="201973.SAMN04488025_12430"/>
<dbReference type="GO" id="GO:0016020">
    <property type="term" value="C:membrane"/>
    <property type="evidence" value="ECO:0007669"/>
    <property type="project" value="InterPro"/>
</dbReference>
<dbReference type="InterPro" id="IPR008972">
    <property type="entry name" value="Cupredoxin"/>
</dbReference>
<keyword evidence="10" id="KW-1185">Reference proteome</keyword>
<dbReference type="InterPro" id="IPR051403">
    <property type="entry name" value="NosZ/Cyto_c_oxidase_sub2"/>
</dbReference>
<comment type="function">
    <text evidence="4">Subunits I and II form the functional core of the enzyme complex. Electrons originating in cytochrome c are transferred via heme a and Cu(A) to the binuclear center formed by heme a3 and Cu(B).</text>
</comment>
<evidence type="ECO:0000256" key="1">
    <source>
        <dbReference type="ARBA" id="ARBA00004196"/>
    </source>
</evidence>
<keyword evidence="7" id="KW-0812">Transmembrane</keyword>
<dbReference type="PROSITE" id="PS00078">
    <property type="entry name" value="COX2"/>
    <property type="match status" value="1"/>
</dbReference>
<dbReference type="CDD" id="cd13913">
    <property type="entry name" value="ba3_CcO_II_C"/>
    <property type="match status" value="1"/>
</dbReference>
<dbReference type="PANTHER" id="PTHR42838:SF2">
    <property type="entry name" value="NITROUS-OXIDE REDUCTASE"/>
    <property type="match status" value="1"/>
</dbReference>
<dbReference type="EMBL" id="FOOK01000024">
    <property type="protein sequence ID" value="SFG28171.1"/>
    <property type="molecule type" value="Genomic_DNA"/>
</dbReference>
<dbReference type="InterPro" id="IPR034214">
    <property type="entry name" value="Ba3_CcO_II_C"/>
</dbReference>
<dbReference type="Pfam" id="PF00116">
    <property type="entry name" value="COX2"/>
    <property type="match status" value="1"/>
</dbReference>
<evidence type="ECO:0000256" key="3">
    <source>
        <dbReference type="ARBA" id="ARBA00023008"/>
    </source>
</evidence>
<dbReference type="Proteomes" id="UP000198661">
    <property type="component" value="Unassembled WGS sequence"/>
</dbReference>
<dbReference type="SUPFAM" id="SSF49503">
    <property type="entry name" value="Cupredoxins"/>
    <property type="match status" value="1"/>
</dbReference>
<evidence type="ECO:0000313" key="10">
    <source>
        <dbReference type="Proteomes" id="UP000198661"/>
    </source>
</evidence>
<evidence type="ECO:0000256" key="7">
    <source>
        <dbReference type="SAM" id="Phobius"/>
    </source>
</evidence>
<keyword evidence="7" id="KW-0472">Membrane</keyword>
<keyword evidence="2" id="KW-0479">Metal-binding</keyword>
<accession>A0A1I2QRD1</accession>
<dbReference type="Gene3D" id="2.60.40.420">
    <property type="entry name" value="Cupredoxins - blue copper proteins"/>
    <property type="match status" value="1"/>
</dbReference>
<reference evidence="9 10" key="1">
    <citation type="submission" date="2016-10" db="EMBL/GenBank/DDBJ databases">
        <authorList>
            <person name="de Groot N.N."/>
        </authorList>
    </citation>
    <scope>NUCLEOTIDE SEQUENCE [LARGE SCALE GENOMIC DNA]</scope>
    <source>
        <strain evidence="9 10">DSM 44945</strain>
    </source>
</reference>
<feature type="domain" description="Cytochrome oxidase subunit II copper A binding" evidence="8">
    <location>
        <begin position="63"/>
        <end position="158"/>
    </location>
</feature>
<comment type="catalytic activity">
    <reaction evidence="6">
        <text>4 Fe(II)-[cytochrome c] + O2 + 8 H(+)(in) = 4 Fe(III)-[cytochrome c] + 2 H2O + 4 H(+)(out)</text>
        <dbReference type="Rhea" id="RHEA:11436"/>
        <dbReference type="Rhea" id="RHEA-COMP:10350"/>
        <dbReference type="Rhea" id="RHEA-COMP:14399"/>
        <dbReference type="ChEBI" id="CHEBI:15377"/>
        <dbReference type="ChEBI" id="CHEBI:15378"/>
        <dbReference type="ChEBI" id="CHEBI:15379"/>
        <dbReference type="ChEBI" id="CHEBI:29033"/>
        <dbReference type="ChEBI" id="CHEBI:29034"/>
        <dbReference type="EC" id="7.1.1.9"/>
    </reaction>
</comment>
<dbReference type="PROSITE" id="PS50857">
    <property type="entry name" value="COX2_CUA"/>
    <property type="match status" value="1"/>
</dbReference>
<evidence type="ECO:0000256" key="2">
    <source>
        <dbReference type="ARBA" id="ARBA00022723"/>
    </source>
</evidence>
<dbReference type="OrthoDB" id="9773456at2"/>
<name>A0A1I2QRD1_9BACL</name>
<evidence type="ECO:0000313" key="9">
    <source>
        <dbReference type="EMBL" id="SFG28171.1"/>
    </source>
</evidence>
<organism evidence="9 10">
    <name type="scientific">Planifilum fulgidum</name>
    <dbReference type="NCBI Taxonomy" id="201973"/>
    <lineage>
        <taxon>Bacteria</taxon>
        <taxon>Bacillati</taxon>
        <taxon>Bacillota</taxon>
        <taxon>Bacilli</taxon>
        <taxon>Bacillales</taxon>
        <taxon>Thermoactinomycetaceae</taxon>
        <taxon>Planifilum</taxon>
    </lineage>
</organism>
<dbReference type="AlphaFoldDB" id="A0A1I2QRD1"/>
<evidence type="ECO:0000256" key="5">
    <source>
        <dbReference type="ARBA" id="ARBA00031399"/>
    </source>
</evidence>
<dbReference type="PANTHER" id="PTHR42838">
    <property type="entry name" value="CYTOCHROME C OXIDASE SUBUNIT II"/>
    <property type="match status" value="1"/>
</dbReference>
<dbReference type="GO" id="GO:0030313">
    <property type="term" value="C:cell envelope"/>
    <property type="evidence" value="ECO:0007669"/>
    <property type="project" value="UniProtKB-SubCell"/>
</dbReference>
<feature type="transmembrane region" description="Helical" evidence="7">
    <location>
        <begin position="9"/>
        <end position="30"/>
    </location>
</feature>
<keyword evidence="7" id="KW-1133">Transmembrane helix</keyword>
<dbReference type="InterPro" id="IPR001505">
    <property type="entry name" value="Copper_CuA"/>
</dbReference>
<evidence type="ECO:0000256" key="4">
    <source>
        <dbReference type="ARBA" id="ARBA00024688"/>
    </source>
</evidence>
<proteinExistence type="predicted"/>
<evidence type="ECO:0000259" key="8">
    <source>
        <dbReference type="PROSITE" id="PS50857"/>
    </source>
</evidence>
<dbReference type="GO" id="GO:0004129">
    <property type="term" value="F:cytochrome-c oxidase activity"/>
    <property type="evidence" value="ECO:0007669"/>
    <property type="project" value="UniProtKB-EC"/>
</dbReference>
<dbReference type="InterPro" id="IPR002429">
    <property type="entry name" value="CcO_II-like_C"/>
</dbReference>
<sequence>MDIPRYERLWLGIGIGTLLLFLLITGYMGFSMGLHPTDGMERTVEPEKVTRTPPFDNPGLERIGPNEYVLTSVSFVFGYDPKEVTVPAGAKVHFRVTSRDVIHGFYIPGTTVNMMVEPGHITKQTYTFDKPGKYLVLCHEYCGSGHHLMQGTIYVKGE</sequence>
<protein>
    <recommendedName>
        <fullName evidence="5">Cytochrome aa3 subunit 2</fullName>
    </recommendedName>
</protein>
<evidence type="ECO:0000256" key="6">
    <source>
        <dbReference type="ARBA" id="ARBA00047816"/>
    </source>
</evidence>
<gene>
    <name evidence="9" type="ORF">SAMN04488025_12430</name>
</gene>